<evidence type="ECO:0000313" key="1">
    <source>
        <dbReference type="EMBL" id="KAF2875906.1"/>
    </source>
</evidence>
<gene>
    <name evidence="1" type="ORF">BDV95DRAFT_591328</name>
</gene>
<evidence type="ECO:0000313" key="2">
    <source>
        <dbReference type="Proteomes" id="UP000481861"/>
    </source>
</evidence>
<sequence length="227" mass="25057">MIFSVLSLVKFVAEVRTPGDGGRRKRFNRVKVSVGAPRISSFRRGSTGPPSRGERQDICILKTVFKTKPTERSCTAKKKHELTRRDAVSVLRVQGKDSQPWATQPESPEERIVYSIPTSQGEISNVGMEILKDDVASIAKVVPRVTTDANLGQPWKTQLGPRKIYDAQPNENGNIRSHMVGDPPGTIQVRIVSFSSAAFLPEYLSGLVREKFVDEQTSIQGSAIRAP</sequence>
<proteinExistence type="predicted"/>
<keyword evidence="2" id="KW-1185">Reference proteome</keyword>
<organism evidence="1 2">
    <name type="scientific">Massariosphaeria phaeospora</name>
    <dbReference type="NCBI Taxonomy" id="100035"/>
    <lineage>
        <taxon>Eukaryota</taxon>
        <taxon>Fungi</taxon>
        <taxon>Dikarya</taxon>
        <taxon>Ascomycota</taxon>
        <taxon>Pezizomycotina</taxon>
        <taxon>Dothideomycetes</taxon>
        <taxon>Pleosporomycetidae</taxon>
        <taxon>Pleosporales</taxon>
        <taxon>Pleosporales incertae sedis</taxon>
        <taxon>Massariosphaeria</taxon>
    </lineage>
</organism>
<dbReference type="EMBL" id="JAADJZ010000004">
    <property type="protein sequence ID" value="KAF2875906.1"/>
    <property type="molecule type" value="Genomic_DNA"/>
</dbReference>
<dbReference type="Proteomes" id="UP000481861">
    <property type="component" value="Unassembled WGS sequence"/>
</dbReference>
<name>A0A7C8IEJ0_9PLEO</name>
<protein>
    <submittedName>
        <fullName evidence="1">Uncharacterized protein</fullName>
    </submittedName>
</protein>
<dbReference type="AlphaFoldDB" id="A0A7C8IEJ0"/>
<accession>A0A7C8IEJ0</accession>
<reference evidence="1 2" key="1">
    <citation type="submission" date="2020-01" db="EMBL/GenBank/DDBJ databases">
        <authorList>
            <consortium name="DOE Joint Genome Institute"/>
            <person name="Haridas S."/>
            <person name="Albert R."/>
            <person name="Binder M."/>
            <person name="Bloem J."/>
            <person name="Labutti K."/>
            <person name="Salamov A."/>
            <person name="Andreopoulos B."/>
            <person name="Baker S.E."/>
            <person name="Barry K."/>
            <person name="Bills G."/>
            <person name="Bluhm B.H."/>
            <person name="Cannon C."/>
            <person name="Castanera R."/>
            <person name="Culley D.E."/>
            <person name="Daum C."/>
            <person name="Ezra D."/>
            <person name="Gonzalez J.B."/>
            <person name="Henrissat B."/>
            <person name="Kuo A."/>
            <person name="Liang C."/>
            <person name="Lipzen A."/>
            <person name="Lutzoni F."/>
            <person name="Magnuson J."/>
            <person name="Mondo S."/>
            <person name="Nolan M."/>
            <person name="Ohm R."/>
            <person name="Pangilinan J."/>
            <person name="Park H.-J.H."/>
            <person name="Ramirez L."/>
            <person name="Alfaro M."/>
            <person name="Sun H."/>
            <person name="Tritt A."/>
            <person name="Yoshinaga Y."/>
            <person name="Zwiers L.-H.L."/>
            <person name="Turgeon B.G."/>
            <person name="Goodwin S.B."/>
            <person name="Spatafora J.W."/>
            <person name="Crous P.W."/>
            <person name="Grigoriev I.V."/>
        </authorList>
    </citation>
    <scope>NUCLEOTIDE SEQUENCE [LARGE SCALE GENOMIC DNA]</scope>
    <source>
        <strain evidence="1 2">CBS 611.86</strain>
    </source>
</reference>
<comment type="caution">
    <text evidence="1">The sequence shown here is derived from an EMBL/GenBank/DDBJ whole genome shotgun (WGS) entry which is preliminary data.</text>
</comment>